<name>A0A7I9ZFU7_9MYCO</name>
<comment type="caution">
    <text evidence="3">The sequence shown here is derived from an EMBL/GenBank/DDBJ whole genome shotgun (WGS) entry which is preliminary data.</text>
</comment>
<gene>
    <name evidence="3" type="ORF">MHIP_02020</name>
</gene>
<dbReference type="EMBL" id="BLLB01000002">
    <property type="protein sequence ID" value="GFG99718.1"/>
    <property type="molecule type" value="Genomic_DNA"/>
</dbReference>
<keyword evidence="1" id="KW-0812">Transmembrane</keyword>
<evidence type="ECO:0000313" key="3">
    <source>
        <dbReference type="EMBL" id="GFG99718.1"/>
    </source>
</evidence>
<feature type="domain" description="Putative Flp pilus-assembly TadG-like N-terminal" evidence="2">
    <location>
        <begin position="14"/>
        <end position="60"/>
    </location>
</feature>
<accession>A0A7I9ZFU7</accession>
<dbReference type="Proteomes" id="UP000465304">
    <property type="component" value="Unassembled WGS sequence"/>
</dbReference>
<dbReference type="InterPro" id="IPR028087">
    <property type="entry name" value="Tad_N"/>
</dbReference>
<protein>
    <recommendedName>
        <fullName evidence="2">Putative Flp pilus-assembly TadG-like N-terminal domain-containing protein</fullName>
    </recommendedName>
</protein>
<dbReference type="InterPro" id="IPR021202">
    <property type="entry name" value="Rv3654c-like"/>
</dbReference>
<dbReference type="RefSeq" id="WP_237166304.1">
    <property type="nucleotide sequence ID" value="NZ_BLLB01000002.1"/>
</dbReference>
<evidence type="ECO:0000256" key="1">
    <source>
        <dbReference type="SAM" id="Phobius"/>
    </source>
</evidence>
<keyword evidence="4" id="KW-1185">Reference proteome</keyword>
<keyword evidence="1" id="KW-1133">Transmembrane helix</keyword>
<feature type="transmembrane region" description="Helical" evidence="1">
    <location>
        <begin position="20"/>
        <end position="43"/>
    </location>
</feature>
<evidence type="ECO:0000259" key="2">
    <source>
        <dbReference type="Pfam" id="PF13400"/>
    </source>
</evidence>
<organism evidence="3 4">
    <name type="scientific">Mycolicibacterium hippocampi</name>
    <dbReference type="NCBI Taxonomy" id="659824"/>
    <lineage>
        <taxon>Bacteria</taxon>
        <taxon>Bacillati</taxon>
        <taxon>Actinomycetota</taxon>
        <taxon>Actinomycetes</taxon>
        <taxon>Mycobacteriales</taxon>
        <taxon>Mycobacteriaceae</taxon>
        <taxon>Mycolicibacterium</taxon>
    </lineage>
</organism>
<dbReference type="NCBIfam" id="TIGR03816">
    <property type="entry name" value="tadE_like_DECH"/>
    <property type="match status" value="1"/>
</dbReference>
<reference evidence="3 4" key="1">
    <citation type="journal article" date="2019" name="Emerg. Microbes Infect.">
        <title>Comprehensive subspecies identification of 175 nontuberculous mycobacteria species based on 7547 genomic profiles.</title>
        <authorList>
            <person name="Matsumoto Y."/>
            <person name="Kinjo T."/>
            <person name="Motooka D."/>
            <person name="Nabeya D."/>
            <person name="Jung N."/>
            <person name="Uechi K."/>
            <person name="Horii T."/>
            <person name="Iida T."/>
            <person name="Fujita J."/>
            <person name="Nakamura S."/>
        </authorList>
    </citation>
    <scope>NUCLEOTIDE SEQUENCE [LARGE SCALE GENOMIC DNA]</scope>
    <source>
        <strain evidence="3 4">JCM 30996</strain>
    </source>
</reference>
<evidence type="ECO:0000313" key="4">
    <source>
        <dbReference type="Proteomes" id="UP000465304"/>
    </source>
</evidence>
<proteinExistence type="predicted"/>
<dbReference type="Pfam" id="PF13400">
    <property type="entry name" value="Tad"/>
    <property type="match status" value="1"/>
</dbReference>
<dbReference type="AlphaFoldDB" id="A0A7I9ZFU7"/>
<keyword evidence="1" id="KW-0472">Membrane</keyword>
<sequence length="126" mass="12170">MRSPQLNPSAGERGSASIVAAAMIAALVVITAGGAHIGGAVIARHRAQAAADLAALAAAAYLPTGVQRACAQASALAAMMGTTAVECSVHDLDVVVVVEAPVRGEAPVRVAASGPARAVARAGPAG</sequence>